<dbReference type="EMBL" id="JANFPI010000001">
    <property type="protein sequence ID" value="MCX8995869.1"/>
    <property type="molecule type" value="Genomic_DNA"/>
</dbReference>
<feature type="transmembrane region" description="Helical" evidence="1">
    <location>
        <begin position="6"/>
        <end position="22"/>
    </location>
</feature>
<name>A0AAE3MVY0_9HYPH</name>
<keyword evidence="1" id="KW-0472">Membrane</keyword>
<reference evidence="2" key="1">
    <citation type="submission" date="2022-07" db="EMBL/GenBank/DDBJ databases">
        <title>Ectorhizobium quercum gen.nov., sp. nov.</title>
        <authorList>
            <person name="Ma T."/>
            <person name="Li Y."/>
        </authorList>
    </citation>
    <scope>NUCLEOTIDE SEQUENCE</scope>
    <source>
        <strain evidence="2">BDR2-2</strain>
    </source>
</reference>
<evidence type="ECO:0000256" key="1">
    <source>
        <dbReference type="SAM" id="Phobius"/>
    </source>
</evidence>
<dbReference type="RefSeq" id="WP_306409637.1">
    <property type="nucleotide sequence ID" value="NZ_JANFPI010000001.1"/>
</dbReference>
<proteinExistence type="predicted"/>
<keyword evidence="1" id="KW-0812">Transmembrane</keyword>
<sequence>MAILEYAYIIIAIIFLTANFFEGRRRRLPLMDRLIGFGLCLLWPIPLCVVAFSELRSLKPSRSDT</sequence>
<accession>A0AAE3MVY0</accession>
<evidence type="ECO:0000313" key="2">
    <source>
        <dbReference type="EMBL" id="MCX8995869.1"/>
    </source>
</evidence>
<gene>
    <name evidence="2" type="ORF">NOF55_01980</name>
</gene>
<dbReference type="Proteomes" id="UP001208771">
    <property type="component" value="Unassembled WGS sequence"/>
</dbReference>
<feature type="transmembrane region" description="Helical" evidence="1">
    <location>
        <begin position="34"/>
        <end position="53"/>
    </location>
</feature>
<evidence type="ECO:0000313" key="3">
    <source>
        <dbReference type="Proteomes" id="UP001208771"/>
    </source>
</evidence>
<dbReference type="AlphaFoldDB" id="A0AAE3MVY0"/>
<organism evidence="2 3">
    <name type="scientific">Ectorhizobium quercum</name>
    <dbReference type="NCBI Taxonomy" id="2965071"/>
    <lineage>
        <taxon>Bacteria</taxon>
        <taxon>Pseudomonadati</taxon>
        <taxon>Pseudomonadota</taxon>
        <taxon>Alphaproteobacteria</taxon>
        <taxon>Hyphomicrobiales</taxon>
        <taxon>Rhizobiaceae</taxon>
        <taxon>Ectorhizobium</taxon>
    </lineage>
</organism>
<keyword evidence="3" id="KW-1185">Reference proteome</keyword>
<keyword evidence="1" id="KW-1133">Transmembrane helix</keyword>
<comment type="caution">
    <text evidence="2">The sequence shown here is derived from an EMBL/GenBank/DDBJ whole genome shotgun (WGS) entry which is preliminary data.</text>
</comment>
<protein>
    <submittedName>
        <fullName evidence="2">Uncharacterized protein</fullName>
    </submittedName>
</protein>